<reference evidence="1" key="1">
    <citation type="journal article" date="2020" name="Stud. Mycol.">
        <title>101 Dothideomycetes genomes: a test case for predicting lifestyles and emergence of pathogens.</title>
        <authorList>
            <person name="Haridas S."/>
            <person name="Albert R."/>
            <person name="Binder M."/>
            <person name="Bloem J."/>
            <person name="Labutti K."/>
            <person name="Salamov A."/>
            <person name="Andreopoulos B."/>
            <person name="Baker S."/>
            <person name="Barry K."/>
            <person name="Bills G."/>
            <person name="Bluhm B."/>
            <person name="Cannon C."/>
            <person name="Castanera R."/>
            <person name="Culley D."/>
            <person name="Daum C."/>
            <person name="Ezra D."/>
            <person name="Gonzalez J."/>
            <person name="Henrissat B."/>
            <person name="Kuo A."/>
            <person name="Liang C."/>
            <person name="Lipzen A."/>
            <person name="Lutzoni F."/>
            <person name="Magnuson J."/>
            <person name="Mondo S."/>
            <person name="Nolan M."/>
            <person name="Ohm R."/>
            <person name="Pangilinan J."/>
            <person name="Park H.-J."/>
            <person name="Ramirez L."/>
            <person name="Alfaro M."/>
            <person name="Sun H."/>
            <person name="Tritt A."/>
            <person name="Yoshinaga Y."/>
            <person name="Zwiers L.-H."/>
            <person name="Turgeon B."/>
            <person name="Goodwin S."/>
            <person name="Spatafora J."/>
            <person name="Crous P."/>
            <person name="Grigoriev I."/>
        </authorList>
    </citation>
    <scope>NUCLEOTIDE SEQUENCE</scope>
    <source>
        <strain evidence="1">ATCC 200398</strain>
    </source>
</reference>
<keyword evidence="2" id="KW-1185">Reference proteome</keyword>
<comment type="caution">
    <text evidence="1">The sequence shown here is derived from an EMBL/GenBank/DDBJ whole genome shotgun (WGS) entry which is preliminary data.</text>
</comment>
<dbReference type="EMBL" id="MU003509">
    <property type="protein sequence ID" value="KAF2469977.1"/>
    <property type="molecule type" value="Genomic_DNA"/>
</dbReference>
<proteinExistence type="predicted"/>
<accession>A0ACB6QUL3</accession>
<evidence type="ECO:0000313" key="2">
    <source>
        <dbReference type="Proteomes" id="UP000799755"/>
    </source>
</evidence>
<name>A0ACB6QUL3_9PLEO</name>
<organism evidence="1 2">
    <name type="scientific">Lindgomyces ingoldianus</name>
    <dbReference type="NCBI Taxonomy" id="673940"/>
    <lineage>
        <taxon>Eukaryota</taxon>
        <taxon>Fungi</taxon>
        <taxon>Dikarya</taxon>
        <taxon>Ascomycota</taxon>
        <taxon>Pezizomycotina</taxon>
        <taxon>Dothideomycetes</taxon>
        <taxon>Pleosporomycetidae</taxon>
        <taxon>Pleosporales</taxon>
        <taxon>Lindgomycetaceae</taxon>
        <taxon>Lindgomyces</taxon>
    </lineage>
</organism>
<protein>
    <submittedName>
        <fullName evidence="1">Uncharacterized protein</fullName>
    </submittedName>
</protein>
<evidence type="ECO:0000313" key="1">
    <source>
        <dbReference type="EMBL" id="KAF2469977.1"/>
    </source>
</evidence>
<gene>
    <name evidence="1" type="ORF">BDR25DRAFT_355698</name>
</gene>
<dbReference type="Proteomes" id="UP000799755">
    <property type="component" value="Unassembled WGS sequence"/>
</dbReference>
<sequence length="178" mass="19411">MLDNGQPDYLILSDDSYWVLWSGISDGVACQHPDDLFVYAKTQIKSSVLRVNLVVFALHGVRGPCTCPHLVEEAGINLFGRCTSTPPTSAPCSELLTCTQRAVCDLEAFRWLRNPGICLTVCRYLVGVVGIVGVTEEGVVVDPVVAEPHCVDLGFVDLDKPRLDTSTNSTPRLSFWGD</sequence>